<dbReference type="Pfam" id="PF02281">
    <property type="entry name" value="Dimer_Tnp_Tn5"/>
    <property type="match status" value="1"/>
</dbReference>
<keyword evidence="2" id="KW-0614">Plasmid</keyword>
<evidence type="ECO:0000313" key="2">
    <source>
        <dbReference type="EMBL" id="SPD62567.1"/>
    </source>
</evidence>
<organism evidence="2 3">
    <name type="scientific">Cupriavidus neocaledonicus</name>
    <dbReference type="NCBI Taxonomy" id="1040979"/>
    <lineage>
        <taxon>Bacteria</taxon>
        <taxon>Pseudomonadati</taxon>
        <taxon>Pseudomonadota</taxon>
        <taxon>Betaproteobacteria</taxon>
        <taxon>Burkholderiales</taxon>
        <taxon>Burkholderiaceae</taxon>
        <taxon>Cupriavidus</taxon>
    </lineage>
</organism>
<sequence>MRLGRTCPDLDASLFFDADEIRGAYVLSKKACPKTPVTLNQMIRLVASLGGFLGRKNDGEPGAKTIWIGMQRTMDAALTIQTLREES</sequence>
<evidence type="ECO:0000313" key="3">
    <source>
        <dbReference type="Proteomes" id="UP000255168"/>
    </source>
</evidence>
<reference evidence="2 3" key="1">
    <citation type="submission" date="2018-01" db="EMBL/GenBank/DDBJ databases">
        <authorList>
            <person name="Clerissi C."/>
        </authorList>
    </citation>
    <scope>NUCLEOTIDE SEQUENCE [LARGE SCALE GENOMIC DNA]</scope>
    <source>
        <strain evidence="2">Cupriavidus taiwanensis STM 6160</strain>
        <plasmid evidence="3">iii</plasmid>
    </source>
</reference>
<geneLocation type="plasmid" evidence="3">
    <name>iii</name>
</geneLocation>
<accession>A0A375I0Z1</accession>
<dbReference type="InterPro" id="IPR012337">
    <property type="entry name" value="RNaseH-like_sf"/>
</dbReference>
<dbReference type="SUPFAM" id="SSF53098">
    <property type="entry name" value="Ribonuclease H-like"/>
    <property type="match status" value="1"/>
</dbReference>
<name>A0A375I0Z1_9BURK</name>
<evidence type="ECO:0000259" key="1">
    <source>
        <dbReference type="Pfam" id="PF02281"/>
    </source>
</evidence>
<dbReference type="Gene3D" id="1.10.740.10">
    <property type="entry name" value="Transferase Inhibitor Protein From Tn5, Chain"/>
    <property type="match status" value="1"/>
</dbReference>
<protein>
    <submittedName>
        <fullName evidence="2">Transposase</fullName>
    </submittedName>
</protein>
<proteinExistence type="predicted"/>
<dbReference type="InterPro" id="IPR014737">
    <property type="entry name" value="Transposase_Tn5-like_C"/>
</dbReference>
<dbReference type="AlphaFoldDB" id="A0A375I0Z1"/>
<dbReference type="Proteomes" id="UP000255168">
    <property type="component" value="Plasmid III"/>
</dbReference>
<dbReference type="EMBL" id="LT984808">
    <property type="protein sequence ID" value="SPD62567.1"/>
    <property type="molecule type" value="Genomic_DNA"/>
</dbReference>
<feature type="domain" description="Transposase Tn5 dimerisation" evidence="1">
    <location>
        <begin position="1"/>
        <end position="72"/>
    </location>
</feature>
<gene>
    <name evidence="2" type="ORF">CBM2607_P10566</name>
</gene>
<dbReference type="InterPro" id="IPR003201">
    <property type="entry name" value="Transposase_Tn5"/>
</dbReference>